<sequence length="683" mass="77261">MIEDSGKRGNTMAERRQLFAEMRAQDLDRIRLSTYRTACKLRFVQKKCNLHLVDIWNVIEALRENALNNLDPNIELNVARLEAVLSTIFYQLNKRMPTTHQIHVEQSISLLLNFLLAAFDPEGHGKISVFAVKMALATLCGGKIMDKLRYIFSMISDSSGVMVYGRYDQFLREVLKLPTAVFEGPSFGYTEQSARSCFSQQKKVTLNGFLDTLMSDPPPQCLVWLPLLHRLANVENVFHPVECSYCHSESMMGFRYRCQQCHNYQLCQDCFWRGHAGGSHSNQHQMKEYTSWKSPAKKLTNALSKSLSCASSREPLHPMFPDQPEKPLNLAHIVPPRPVTSMNDTLFSHSVPSSGSPFITRSMLDSSSRLDEEHRLIARYAARLAAESSSSQPSQQRNAPDISFTIDANKQQRQLIAELENKNREILQEIQRLRLEHEQASQPTPEKAQQNPTLLAELRLLRQRKDELEQRMSALQESRRELMVQLEGLMKLLKTQGAGSPRSSPSHTISRPIPMPIRSASTCSTLTHTPQDSLTGVGGDVQEAFSQSSRRNLRNDLLVAADSITNTMSSLVKELNSELGSETESNVDSEFARTHFEDLVPSPTSEKAFLAQIHARKPGYIHSAAATSTVHSDIVTEDGDPYVRPEEENYENDSVHQLENELKMEEYLKQKLQDEAYQVSLQG</sequence>
<feature type="coiled-coil region" evidence="16">
    <location>
        <begin position="409"/>
        <end position="485"/>
    </location>
</feature>
<dbReference type="Pfam" id="PF00569">
    <property type="entry name" value="ZZ"/>
    <property type="match status" value="1"/>
</dbReference>
<evidence type="ECO:0000256" key="1">
    <source>
        <dbReference type="ARBA" id="ARBA00004236"/>
    </source>
</evidence>
<dbReference type="InterPro" id="IPR017432">
    <property type="entry name" value="Distrobrevin"/>
</dbReference>
<evidence type="ECO:0000259" key="18">
    <source>
        <dbReference type="PROSITE" id="PS50135"/>
    </source>
</evidence>
<dbReference type="InterPro" id="IPR015153">
    <property type="entry name" value="EF-hand_dom_typ1"/>
</dbReference>
<keyword evidence="11 16" id="KW-0175">Coiled coil</keyword>
<organism evidence="19 20">
    <name type="scientific">Chrysochloris asiatica</name>
    <name type="common">Cape golden mole</name>
    <dbReference type="NCBI Taxonomy" id="185453"/>
    <lineage>
        <taxon>Eukaryota</taxon>
        <taxon>Metazoa</taxon>
        <taxon>Chordata</taxon>
        <taxon>Craniata</taxon>
        <taxon>Vertebrata</taxon>
        <taxon>Euteleostomi</taxon>
        <taxon>Mammalia</taxon>
        <taxon>Eutheria</taxon>
        <taxon>Afrotheria</taxon>
        <taxon>Chrysochloridae</taxon>
        <taxon>Chrysochlorinae</taxon>
        <taxon>Chrysochloris</taxon>
    </lineage>
</organism>
<keyword evidence="8 15" id="KW-0863">Zinc-finger</keyword>
<dbReference type="SUPFAM" id="SSF47473">
    <property type="entry name" value="EF-hand"/>
    <property type="match status" value="2"/>
</dbReference>
<evidence type="ECO:0000256" key="12">
    <source>
        <dbReference type="ARBA" id="ARBA00023136"/>
    </source>
</evidence>
<keyword evidence="6" id="KW-0597">Phosphoprotein</keyword>
<keyword evidence="12" id="KW-0472">Membrane</keyword>
<evidence type="ECO:0000256" key="11">
    <source>
        <dbReference type="ARBA" id="ARBA00023054"/>
    </source>
</evidence>
<dbReference type="GeneID" id="102838890"/>
<dbReference type="Gene3D" id="3.30.60.90">
    <property type="match status" value="1"/>
</dbReference>
<dbReference type="CDD" id="cd02334">
    <property type="entry name" value="ZZ_dystrophin"/>
    <property type="match status" value="1"/>
</dbReference>
<evidence type="ECO:0000256" key="9">
    <source>
        <dbReference type="ARBA" id="ARBA00022833"/>
    </source>
</evidence>
<evidence type="ECO:0000256" key="7">
    <source>
        <dbReference type="ARBA" id="ARBA00022723"/>
    </source>
</evidence>
<dbReference type="Gene3D" id="1.10.238.10">
    <property type="entry name" value="EF-hand"/>
    <property type="match status" value="2"/>
</dbReference>
<dbReference type="Proteomes" id="UP000504623">
    <property type="component" value="Unplaced"/>
</dbReference>
<dbReference type="GO" id="GO:0005886">
    <property type="term" value="C:plasma membrane"/>
    <property type="evidence" value="ECO:0007669"/>
    <property type="project" value="UniProtKB-SubCell"/>
</dbReference>
<dbReference type="InterPro" id="IPR043145">
    <property type="entry name" value="Znf_ZZ_sf"/>
</dbReference>
<accession>A0A9B0T1R1</accession>
<dbReference type="SMART" id="SM00291">
    <property type="entry name" value="ZnF_ZZ"/>
    <property type="match status" value="1"/>
</dbReference>
<evidence type="ECO:0000256" key="17">
    <source>
        <dbReference type="SAM" id="MobiDB-lite"/>
    </source>
</evidence>
<dbReference type="PANTHER" id="PTHR12268">
    <property type="entry name" value="E3 UBIQUITIN-PROTEIN LIGASE KCMF1"/>
    <property type="match status" value="1"/>
</dbReference>
<feature type="compositionally biased region" description="Polar residues" evidence="17">
    <location>
        <begin position="497"/>
        <end position="509"/>
    </location>
</feature>
<keyword evidence="7" id="KW-0479">Metal-binding</keyword>
<feature type="domain" description="ZZ-type" evidence="18">
    <location>
        <begin position="238"/>
        <end position="294"/>
    </location>
</feature>
<feature type="region of interest" description="Disordered" evidence="17">
    <location>
        <begin position="496"/>
        <end position="515"/>
    </location>
</feature>
<dbReference type="GO" id="GO:0005737">
    <property type="term" value="C:cytoplasm"/>
    <property type="evidence" value="ECO:0007669"/>
    <property type="project" value="UniProtKB-SubCell"/>
</dbReference>
<evidence type="ECO:0000256" key="14">
    <source>
        <dbReference type="PIRNR" id="PIRNR038204"/>
    </source>
</evidence>
<comment type="similarity">
    <text evidence="3 14">Belongs to the dystrophin family. Dystrobrevin subfamily.</text>
</comment>
<dbReference type="PIRSF" id="PIRSF038204">
    <property type="entry name" value="Distrobrevin"/>
    <property type="match status" value="1"/>
</dbReference>
<dbReference type="InterPro" id="IPR011992">
    <property type="entry name" value="EF-hand-dom_pair"/>
</dbReference>
<proteinExistence type="inferred from homology"/>
<dbReference type="FunFam" id="3.30.60.90:FF:000002">
    <property type="entry name" value="Dystrobrevin alpha"/>
    <property type="match status" value="1"/>
</dbReference>
<evidence type="ECO:0000313" key="19">
    <source>
        <dbReference type="Proteomes" id="UP000504623"/>
    </source>
</evidence>
<evidence type="ECO:0000256" key="16">
    <source>
        <dbReference type="SAM" id="Coils"/>
    </source>
</evidence>
<reference evidence="20" key="1">
    <citation type="submission" date="2025-08" db="UniProtKB">
        <authorList>
            <consortium name="RefSeq"/>
        </authorList>
    </citation>
    <scope>IDENTIFICATION</scope>
    <source>
        <tissue evidence="20">Spleen</tissue>
    </source>
</reference>
<dbReference type="RefSeq" id="XP_006835122.1">
    <property type="nucleotide sequence ID" value="XM_006835059.1"/>
</dbReference>
<dbReference type="InterPro" id="IPR000433">
    <property type="entry name" value="Znf_ZZ"/>
</dbReference>
<keyword evidence="19" id="KW-1185">Reference proteome</keyword>
<evidence type="ECO:0000256" key="8">
    <source>
        <dbReference type="ARBA" id="ARBA00022771"/>
    </source>
</evidence>
<dbReference type="FunFam" id="1.10.238.10:FF:000014">
    <property type="entry name" value="Dystrobrevin alpha"/>
    <property type="match status" value="1"/>
</dbReference>
<evidence type="ECO:0000313" key="20">
    <source>
        <dbReference type="RefSeq" id="XP_006835122.1"/>
    </source>
</evidence>
<keyword evidence="9" id="KW-0862">Zinc</keyword>
<gene>
    <name evidence="20" type="primary">DTNA</name>
</gene>
<evidence type="ECO:0000256" key="13">
    <source>
        <dbReference type="ARBA" id="ARBA00034103"/>
    </source>
</evidence>
<keyword evidence="4" id="KW-1003">Cell membrane</keyword>
<dbReference type="FunFam" id="1.10.238.10:FF:000016">
    <property type="entry name" value="Dystrobrevin alpha"/>
    <property type="match status" value="1"/>
</dbReference>
<dbReference type="GO" id="GO:0045202">
    <property type="term" value="C:synapse"/>
    <property type="evidence" value="ECO:0007669"/>
    <property type="project" value="UniProtKB-SubCell"/>
</dbReference>
<comment type="subcellular location">
    <subcellularLocation>
        <location evidence="1">Cell membrane</location>
    </subcellularLocation>
    <subcellularLocation>
        <location evidence="2 14">Cytoplasm</location>
    </subcellularLocation>
    <subcellularLocation>
        <location evidence="13">Synapse</location>
    </subcellularLocation>
</comment>
<name>A0A9B0T1R1_CHRAS</name>
<keyword evidence="5 14" id="KW-0963">Cytoplasm</keyword>
<evidence type="ECO:0000256" key="6">
    <source>
        <dbReference type="ARBA" id="ARBA00022553"/>
    </source>
</evidence>
<dbReference type="Pfam" id="PF09069">
    <property type="entry name" value="EF-hand_3"/>
    <property type="match status" value="1"/>
</dbReference>
<evidence type="ECO:0000256" key="5">
    <source>
        <dbReference type="ARBA" id="ARBA00022490"/>
    </source>
</evidence>
<dbReference type="PROSITE" id="PS50135">
    <property type="entry name" value="ZF_ZZ_2"/>
    <property type="match status" value="1"/>
</dbReference>
<dbReference type="Pfam" id="PF09068">
    <property type="entry name" value="EF-hand_2"/>
    <property type="match status" value="1"/>
</dbReference>
<evidence type="ECO:0000256" key="15">
    <source>
        <dbReference type="PROSITE-ProRule" id="PRU00228"/>
    </source>
</evidence>
<dbReference type="CTD" id="1837"/>
<evidence type="ECO:0000256" key="2">
    <source>
        <dbReference type="ARBA" id="ARBA00004496"/>
    </source>
</evidence>
<evidence type="ECO:0000256" key="4">
    <source>
        <dbReference type="ARBA" id="ARBA00022475"/>
    </source>
</evidence>
<dbReference type="InterPro" id="IPR015154">
    <property type="entry name" value="EF-hand_dom_typ2"/>
</dbReference>
<dbReference type="InterPro" id="IPR050774">
    <property type="entry name" value="KCMF1/Dystrophin"/>
</dbReference>
<dbReference type="AlphaFoldDB" id="A0A9B0T1R1"/>
<keyword evidence="10" id="KW-0770">Synapse</keyword>
<dbReference type="GO" id="GO:0008270">
    <property type="term" value="F:zinc ion binding"/>
    <property type="evidence" value="ECO:0007669"/>
    <property type="project" value="UniProtKB-KW"/>
</dbReference>
<dbReference type="PANTHER" id="PTHR12268:SF19">
    <property type="entry name" value="DYSTROBREVIN ALPHA"/>
    <property type="match status" value="1"/>
</dbReference>
<dbReference type="GO" id="GO:0099536">
    <property type="term" value="P:synaptic signaling"/>
    <property type="evidence" value="ECO:0007669"/>
    <property type="project" value="TreeGrafter"/>
</dbReference>
<dbReference type="SUPFAM" id="SSF57850">
    <property type="entry name" value="RING/U-box"/>
    <property type="match status" value="1"/>
</dbReference>
<evidence type="ECO:0000256" key="3">
    <source>
        <dbReference type="ARBA" id="ARBA00009563"/>
    </source>
</evidence>
<dbReference type="OrthoDB" id="6019271at2759"/>
<evidence type="ECO:0000256" key="10">
    <source>
        <dbReference type="ARBA" id="ARBA00023018"/>
    </source>
</evidence>
<dbReference type="PROSITE" id="PS01357">
    <property type="entry name" value="ZF_ZZ_1"/>
    <property type="match status" value="1"/>
</dbReference>
<dbReference type="CDD" id="cd16249">
    <property type="entry name" value="EFh_DTNA"/>
    <property type="match status" value="1"/>
</dbReference>
<protein>
    <recommendedName>
        <fullName evidence="14">Dystrobrevin</fullName>
    </recommendedName>
</protein>